<protein>
    <submittedName>
        <fullName evidence="9">MFS transporter</fullName>
    </submittedName>
</protein>
<comment type="caution">
    <text evidence="9">The sequence shown here is derived from an EMBL/GenBank/DDBJ whole genome shotgun (WGS) entry which is preliminary data.</text>
</comment>
<dbReference type="Pfam" id="PF07690">
    <property type="entry name" value="MFS_1"/>
    <property type="match status" value="1"/>
</dbReference>
<evidence type="ECO:0000256" key="6">
    <source>
        <dbReference type="ARBA" id="ARBA00023136"/>
    </source>
</evidence>
<keyword evidence="5 7" id="KW-1133">Transmembrane helix</keyword>
<dbReference type="Gene3D" id="1.20.1250.20">
    <property type="entry name" value="MFS general substrate transporter like domains"/>
    <property type="match status" value="2"/>
</dbReference>
<keyword evidence="6 7" id="KW-0472">Membrane</keyword>
<gene>
    <name evidence="9" type="ORF">GCM10007392_36400</name>
</gene>
<feature type="transmembrane region" description="Helical" evidence="7">
    <location>
        <begin position="298"/>
        <end position="315"/>
    </location>
</feature>
<dbReference type="InterPro" id="IPR020846">
    <property type="entry name" value="MFS_dom"/>
</dbReference>
<evidence type="ECO:0000313" key="10">
    <source>
        <dbReference type="Proteomes" id="UP000626148"/>
    </source>
</evidence>
<organism evidence="9 10">
    <name type="scientific">Saccharospirillum salsuginis</name>
    <dbReference type="NCBI Taxonomy" id="418750"/>
    <lineage>
        <taxon>Bacteria</taxon>
        <taxon>Pseudomonadati</taxon>
        <taxon>Pseudomonadota</taxon>
        <taxon>Gammaproteobacteria</taxon>
        <taxon>Oceanospirillales</taxon>
        <taxon>Saccharospirillaceae</taxon>
        <taxon>Saccharospirillum</taxon>
    </lineage>
</organism>
<feature type="transmembrane region" description="Helical" evidence="7">
    <location>
        <begin position="361"/>
        <end position="380"/>
    </location>
</feature>
<feature type="transmembrane region" description="Helical" evidence="7">
    <location>
        <begin position="45"/>
        <end position="65"/>
    </location>
</feature>
<comment type="subcellular location">
    <subcellularLocation>
        <location evidence="1">Endomembrane system</location>
        <topology evidence="1">Multi-pass membrane protein</topology>
    </subcellularLocation>
</comment>
<reference evidence="9" key="2">
    <citation type="submission" date="2020-09" db="EMBL/GenBank/DDBJ databases">
        <authorList>
            <person name="Sun Q."/>
            <person name="Kim S."/>
        </authorList>
    </citation>
    <scope>NUCLEOTIDE SEQUENCE</scope>
    <source>
        <strain evidence="9">KCTC 22169</strain>
    </source>
</reference>
<dbReference type="PROSITE" id="PS50850">
    <property type="entry name" value="MFS"/>
    <property type="match status" value="1"/>
</dbReference>
<dbReference type="PANTHER" id="PTHR23514">
    <property type="entry name" value="BYPASS OF STOP CODON PROTEIN 6"/>
    <property type="match status" value="1"/>
</dbReference>
<evidence type="ECO:0000256" key="4">
    <source>
        <dbReference type="ARBA" id="ARBA00022692"/>
    </source>
</evidence>
<accession>A0A918KJ89</accession>
<proteinExistence type="inferred from homology"/>
<evidence type="ECO:0000313" key="9">
    <source>
        <dbReference type="EMBL" id="GGX65251.1"/>
    </source>
</evidence>
<feature type="transmembrane region" description="Helical" evidence="7">
    <location>
        <begin position="266"/>
        <end position="286"/>
    </location>
</feature>
<evidence type="ECO:0000256" key="3">
    <source>
        <dbReference type="ARBA" id="ARBA00022448"/>
    </source>
</evidence>
<reference evidence="9" key="1">
    <citation type="journal article" date="2014" name="Int. J. Syst. Evol. Microbiol.">
        <title>Complete genome sequence of Corynebacterium casei LMG S-19264T (=DSM 44701T), isolated from a smear-ripened cheese.</title>
        <authorList>
            <consortium name="US DOE Joint Genome Institute (JGI-PGF)"/>
            <person name="Walter F."/>
            <person name="Albersmeier A."/>
            <person name="Kalinowski J."/>
            <person name="Ruckert C."/>
        </authorList>
    </citation>
    <scope>NUCLEOTIDE SEQUENCE</scope>
    <source>
        <strain evidence="9">KCTC 22169</strain>
    </source>
</reference>
<keyword evidence="4 7" id="KW-0812">Transmembrane</keyword>
<dbReference type="PANTHER" id="PTHR23514:SF3">
    <property type="entry name" value="BYPASS OF STOP CODON PROTEIN 6"/>
    <property type="match status" value="1"/>
</dbReference>
<feature type="transmembrane region" description="Helical" evidence="7">
    <location>
        <begin position="232"/>
        <end position="254"/>
    </location>
</feature>
<dbReference type="SUPFAM" id="SSF103473">
    <property type="entry name" value="MFS general substrate transporter"/>
    <property type="match status" value="1"/>
</dbReference>
<comment type="similarity">
    <text evidence="2">Belongs to the major facilitator superfamily.</text>
</comment>
<dbReference type="EMBL" id="BMXR01000009">
    <property type="protein sequence ID" value="GGX65251.1"/>
    <property type="molecule type" value="Genomic_DNA"/>
</dbReference>
<evidence type="ECO:0000256" key="2">
    <source>
        <dbReference type="ARBA" id="ARBA00008335"/>
    </source>
</evidence>
<dbReference type="InterPro" id="IPR011701">
    <property type="entry name" value="MFS"/>
</dbReference>
<keyword evidence="3" id="KW-0813">Transport</keyword>
<dbReference type="RefSeq" id="WP_189611334.1">
    <property type="nucleotide sequence ID" value="NZ_BMXR01000009.1"/>
</dbReference>
<feature type="transmembrane region" description="Helical" evidence="7">
    <location>
        <begin position="162"/>
        <end position="183"/>
    </location>
</feature>
<feature type="transmembrane region" description="Helical" evidence="7">
    <location>
        <begin position="386"/>
        <end position="404"/>
    </location>
</feature>
<dbReference type="InterPro" id="IPR051788">
    <property type="entry name" value="MFS_Transporter"/>
</dbReference>
<dbReference type="Proteomes" id="UP000626148">
    <property type="component" value="Unassembled WGS sequence"/>
</dbReference>
<feature type="transmembrane region" description="Helical" evidence="7">
    <location>
        <begin position="321"/>
        <end position="341"/>
    </location>
</feature>
<keyword evidence="10" id="KW-1185">Reference proteome</keyword>
<dbReference type="AlphaFoldDB" id="A0A918KJ89"/>
<evidence type="ECO:0000259" key="8">
    <source>
        <dbReference type="PROSITE" id="PS50850"/>
    </source>
</evidence>
<evidence type="ECO:0000256" key="1">
    <source>
        <dbReference type="ARBA" id="ARBA00004127"/>
    </source>
</evidence>
<feature type="domain" description="Major facilitator superfamily (MFS) profile" evidence="8">
    <location>
        <begin position="9"/>
        <end position="407"/>
    </location>
</feature>
<dbReference type="GO" id="GO:0016020">
    <property type="term" value="C:membrane"/>
    <property type="evidence" value="ECO:0007669"/>
    <property type="project" value="TreeGrafter"/>
</dbReference>
<name>A0A918KJ89_9GAMM</name>
<dbReference type="InterPro" id="IPR036259">
    <property type="entry name" value="MFS_trans_sf"/>
</dbReference>
<dbReference type="GO" id="GO:0022857">
    <property type="term" value="F:transmembrane transporter activity"/>
    <property type="evidence" value="ECO:0007669"/>
    <property type="project" value="InterPro"/>
</dbReference>
<feature type="transmembrane region" description="Helical" evidence="7">
    <location>
        <begin position="96"/>
        <end position="117"/>
    </location>
</feature>
<evidence type="ECO:0000256" key="5">
    <source>
        <dbReference type="ARBA" id="ARBA00022989"/>
    </source>
</evidence>
<evidence type="ECO:0000256" key="7">
    <source>
        <dbReference type="SAM" id="Phobius"/>
    </source>
</evidence>
<sequence length="407" mass="43024">MTDQRRLVLIALSFIAFISLGLPDGLLGVAWPTMRAGFDQPLDALGLLLVSTTAGYMVSSFFSGVISRRLGIGRLLAFSCAATGLSLLGFTIVPFWWMVIAIGTVIGIGAGAIDAGLNTYVATHHSERLMQWLHASFGIGITLGPLIMTFGLNATETWRTGYWIVGSAQVALGVGFFLTARLWETPATDTSSQTPEPTLTDDAGHVTATQSDATTSNPAEASLPASLRTLPVWYSMGLFFAYTGLELTLGLWAYSLLTESRGVSAASAGLWVGVYWGMFTLGRMVAGVFANRLGHHRLVLGSLCLALAGSLLLGWNPVNGLGLIAIGLIGFAFAPIFPGMVSGTRQRVGAAHVSNTMGMQIAAAGIGAASLPALAGVLADRYSLEVIPWFLTVFVLILSTLYLMSRR</sequence>
<dbReference type="GO" id="GO:0012505">
    <property type="term" value="C:endomembrane system"/>
    <property type="evidence" value="ECO:0007669"/>
    <property type="project" value="UniProtKB-SubCell"/>
</dbReference>
<feature type="transmembrane region" description="Helical" evidence="7">
    <location>
        <begin position="129"/>
        <end position="150"/>
    </location>
</feature>